<evidence type="ECO:0000313" key="3">
    <source>
        <dbReference type="EMBL" id="KAK9759414.1"/>
    </source>
</evidence>
<evidence type="ECO:0000256" key="1">
    <source>
        <dbReference type="SAM" id="MobiDB-lite"/>
    </source>
</evidence>
<keyword evidence="4" id="KW-1185">Reference proteome</keyword>
<feature type="domain" description="WW" evidence="2">
    <location>
        <begin position="4"/>
        <end position="38"/>
    </location>
</feature>
<dbReference type="PROSITE" id="PS50020">
    <property type="entry name" value="WW_DOMAIN_2"/>
    <property type="match status" value="1"/>
</dbReference>
<sequence length="329" mass="34528">MDNRPLPPGWISQTDPQSNRTYYVNTNTGQSSWEDPRIEYYGAQGNGQQHNSYNSPMPSAFPDYNSYPGNDSHNVNKTSGQAPLGFAMPSGPDSSCDNKPMGMPGSNDSYSSGMPSAGGQSFGMPGSTVEPHYNGAMSSGFPTPTEYPAVNQGNSYRPGVMYNENTKSEYGGTSSTYTSGGESNQPSNYDKNYNGNTPQTPGSVDPATGDQERFLGINKPTVMGAVVGGIAGKLASSKLPSGSSHSQPQQSYYGGQPQQGQYYGGQPPQGQYYGAPPPQGQYYGAPPVQQPPKESGLGSVGSMIAGGIGGMAIGMVANKLMNGKHHGKH</sequence>
<proteinExistence type="predicted"/>
<organism evidence="3 4">
    <name type="scientific">Basidiobolus ranarum</name>
    <dbReference type="NCBI Taxonomy" id="34480"/>
    <lineage>
        <taxon>Eukaryota</taxon>
        <taxon>Fungi</taxon>
        <taxon>Fungi incertae sedis</taxon>
        <taxon>Zoopagomycota</taxon>
        <taxon>Entomophthoromycotina</taxon>
        <taxon>Basidiobolomycetes</taxon>
        <taxon>Basidiobolales</taxon>
        <taxon>Basidiobolaceae</taxon>
        <taxon>Basidiobolus</taxon>
    </lineage>
</organism>
<dbReference type="Pfam" id="PF00397">
    <property type="entry name" value="WW"/>
    <property type="match status" value="1"/>
</dbReference>
<dbReference type="SUPFAM" id="SSF51045">
    <property type="entry name" value="WW domain"/>
    <property type="match status" value="1"/>
</dbReference>
<feature type="region of interest" description="Disordered" evidence="1">
    <location>
        <begin position="133"/>
        <end position="212"/>
    </location>
</feature>
<dbReference type="CDD" id="cd00201">
    <property type="entry name" value="WW"/>
    <property type="match status" value="1"/>
</dbReference>
<dbReference type="PROSITE" id="PS01159">
    <property type="entry name" value="WW_DOMAIN_1"/>
    <property type="match status" value="1"/>
</dbReference>
<feature type="compositionally biased region" description="Low complexity" evidence="1">
    <location>
        <begin position="240"/>
        <end position="287"/>
    </location>
</feature>
<dbReference type="EMBL" id="JASJQH010004121">
    <property type="protein sequence ID" value="KAK9759414.1"/>
    <property type="molecule type" value="Genomic_DNA"/>
</dbReference>
<feature type="compositionally biased region" description="Polar residues" evidence="1">
    <location>
        <begin position="11"/>
        <end position="20"/>
    </location>
</feature>
<evidence type="ECO:0000259" key="2">
    <source>
        <dbReference type="PROSITE" id="PS50020"/>
    </source>
</evidence>
<dbReference type="InterPro" id="IPR001202">
    <property type="entry name" value="WW_dom"/>
</dbReference>
<dbReference type="SMART" id="SM00456">
    <property type="entry name" value="WW"/>
    <property type="match status" value="1"/>
</dbReference>
<dbReference type="Gene3D" id="2.20.70.10">
    <property type="match status" value="1"/>
</dbReference>
<comment type="caution">
    <text evidence="3">The sequence shown here is derived from an EMBL/GenBank/DDBJ whole genome shotgun (WGS) entry which is preliminary data.</text>
</comment>
<gene>
    <name evidence="3" type="ORF">K7432_017659</name>
</gene>
<name>A0ABR2WD32_9FUNG</name>
<reference evidence="3 4" key="1">
    <citation type="submission" date="2023-04" db="EMBL/GenBank/DDBJ databases">
        <title>Genome of Basidiobolus ranarum AG-B5.</title>
        <authorList>
            <person name="Stajich J.E."/>
            <person name="Carter-House D."/>
            <person name="Gryganskyi A."/>
        </authorList>
    </citation>
    <scope>NUCLEOTIDE SEQUENCE [LARGE SCALE GENOMIC DNA]</scope>
    <source>
        <strain evidence="3 4">AG-B5</strain>
    </source>
</reference>
<accession>A0ABR2WD32</accession>
<feature type="compositionally biased region" description="Low complexity" evidence="1">
    <location>
        <begin position="168"/>
        <end position="183"/>
    </location>
</feature>
<protein>
    <recommendedName>
        <fullName evidence="2">WW domain-containing protein</fullName>
    </recommendedName>
</protein>
<feature type="compositionally biased region" description="Polar residues" evidence="1">
    <location>
        <begin position="184"/>
        <end position="202"/>
    </location>
</feature>
<dbReference type="Proteomes" id="UP001479436">
    <property type="component" value="Unassembled WGS sequence"/>
</dbReference>
<evidence type="ECO:0000313" key="4">
    <source>
        <dbReference type="Proteomes" id="UP001479436"/>
    </source>
</evidence>
<feature type="region of interest" description="Disordered" evidence="1">
    <location>
        <begin position="237"/>
        <end position="299"/>
    </location>
</feature>
<dbReference type="InterPro" id="IPR036020">
    <property type="entry name" value="WW_dom_sf"/>
</dbReference>
<feature type="region of interest" description="Disordered" evidence="1">
    <location>
        <begin position="1"/>
        <end position="20"/>
    </location>
</feature>